<evidence type="ECO:0000259" key="8">
    <source>
        <dbReference type="Pfam" id="PF17745"/>
    </source>
</evidence>
<feature type="domain" description="Rnh202 triple barrel" evidence="8">
    <location>
        <begin position="14"/>
        <end position="113"/>
    </location>
</feature>
<evidence type="ECO:0000256" key="4">
    <source>
        <dbReference type="ARBA" id="ARBA00024778"/>
    </source>
</evidence>
<dbReference type="Pfam" id="PF09468">
    <property type="entry name" value="RNase_H2-Ydr279"/>
    <property type="match status" value="1"/>
</dbReference>
<evidence type="ECO:0000313" key="9">
    <source>
        <dbReference type="EMBL" id="ODV94863.1"/>
    </source>
</evidence>
<dbReference type="InterPro" id="IPR019024">
    <property type="entry name" value="RNase_H2_suB_wHTH"/>
</dbReference>
<sequence>MLNPIDPSTLKVIILPRGQEQDDLTSIELIHPRTLKPIFFLYNNKNNEIYELKNFNFTKNPHMSNTNSKKIVMTRNGEIIKSLLFDKPDNFKNSDGNGLIVENPDILLATRFNFVYMLLLYYEKQLESLENDSSFRLRLLNSDDLIEILEKNSAFKFNNFPNSFWSIENSILMNALNLIHDKIEENDEIYFRLNETKIIDMFDDKINKLSQSFPISILQKLINPKLSAPMTIQQKELLVLPTPPASKIPSESSTPKNIETIPSDQIPADIIEYAKINHSINILASYLSPLLVIKLRKKYDTKLTMLAQYKKQLDNMNEMREIAQNNLNALNENLHAEQENSKKRNNKNNNNNSTSNNFNKKRKILKKPVAPGKGALDNFFKAKK</sequence>
<organism evidence="9 10">
    <name type="scientific">Pachysolen tannophilus NRRL Y-2460</name>
    <dbReference type="NCBI Taxonomy" id="669874"/>
    <lineage>
        <taxon>Eukaryota</taxon>
        <taxon>Fungi</taxon>
        <taxon>Dikarya</taxon>
        <taxon>Ascomycota</taxon>
        <taxon>Saccharomycotina</taxon>
        <taxon>Pichiomycetes</taxon>
        <taxon>Pachysolenaceae</taxon>
        <taxon>Pachysolen</taxon>
    </lineage>
</organism>
<dbReference type="PANTHER" id="PTHR13383:SF11">
    <property type="entry name" value="RIBONUCLEASE H2 SUBUNIT B"/>
    <property type="match status" value="1"/>
</dbReference>
<protein>
    <recommendedName>
        <fullName evidence="2">Ribonuclease H2 subunit B</fullName>
    </recommendedName>
    <alternativeName>
        <fullName evidence="5">Ribonuclease HI subunit B</fullName>
    </alternativeName>
</protein>
<dbReference type="Pfam" id="PF17745">
    <property type="entry name" value="Ydr279_N"/>
    <property type="match status" value="1"/>
</dbReference>
<dbReference type="EMBL" id="KV454015">
    <property type="protein sequence ID" value="ODV94863.1"/>
    <property type="molecule type" value="Genomic_DNA"/>
</dbReference>
<dbReference type="AlphaFoldDB" id="A0A1E4TSW1"/>
<dbReference type="STRING" id="669874.A0A1E4TSW1"/>
<comment type="function">
    <text evidence="4">Non catalytic subunit of RNase H2, an endonuclease that specifically degrades the RNA of RNA:DNA hybrids. Participates in DNA replication, possibly by mediating the removal of lagging-strand Okazaki fragment RNA primers during DNA replication. Mediates the excision of single ribonucleotides from DNA:RNA duplexes.</text>
</comment>
<dbReference type="GO" id="GO:0032299">
    <property type="term" value="C:ribonuclease H2 complex"/>
    <property type="evidence" value="ECO:0007669"/>
    <property type="project" value="InterPro"/>
</dbReference>
<feature type="compositionally biased region" description="Low complexity" evidence="6">
    <location>
        <begin position="347"/>
        <end position="358"/>
    </location>
</feature>
<accession>A0A1E4TSW1</accession>
<feature type="region of interest" description="Disordered" evidence="6">
    <location>
        <begin position="337"/>
        <end position="384"/>
    </location>
</feature>
<dbReference type="GO" id="GO:0005654">
    <property type="term" value="C:nucleoplasm"/>
    <property type="evidence" value="ECO:0007669"/>
    <property type="project" value="TreeGrafter"/>
</dbReference>
<dbReference type="Gene3D" id="2.20.25.530">
    <property type="match status" value="1"/>
</dbReference>
<evidence type="ECO:0000259" key="7">
    <source>
        <dbReference type="Pfam" id="PF09468"/>
    </source>
</evidence>
<comment type="subcellular location">
    <subcellularLocation>
        <location evidence="1">Nucleus</location>
    </subcellularLocation>
</comment>
<reference evidence="10" key="1">
    <citation type="submission" date="2016-05" db="EMBL/GenBank/DDBJ databases">
        <title>Comparative genomics of biotechnologically important yeasts.</title>
        <authorList>
            <consortium name="DOE Joint Genome Institute"/>
            <person name="Riley R."/>
            <person name="Haridas S."/>
            <person name="Wolfe K.H."/>
            <person name="Lopes M.R."/>
            <person name="Hittinger C.T."/>
            <person name="Goker M."/>
            <person name="Salamov A."/>
            <person name="Wisecaver J."/>
            <person name="Long T.M."/>
            <person name="Aerts A.L."/>
            <person name="Barry K."/>
            <person name="Choi C."/>
            <person name="Clum A."/>
            <person name="Coughlan A.Y."/>
            <person name="Deshpande S."/>
            <person name="Douglass A.P."/>
            <person name="Hanson S.J."/>
            <person name="Klenk H.-P."/>
            <person name="Labutti K."/>
            <person name="Lapidus A."/>
            <person name="Lindquist E."/>
            <person name="Lipzen A."/>
            <person name="Meier-Kolthoff J.P."/>
            <person name="Ohm R.A."/>
            <person name="Otillar R.P."/>
            <person name="Pangilinan J."/>
            <person name="Peng Y."/>
            <person name="Rokas A."/>
            <person name="Rosa C.A."/>
            <person name="Scheuner C."/>
            <person name="Sibirny A.A."/>
            <person name="Slot J.C."/>
            <person name="Stielow J.B."/>
            <person name="Sun H."/>
            <person name="Kurtzman C.P."/>
            <person name="Blackwell M."/>
            <person name="Grigoriev I.V."/>
            <person name="Jeffries T.W."/>
        </authorList>
    </citation>
    <scope>NUCLEOTIDE SEQUENCE [LARGE SCALE GENOMIC DNA]</scope>
    <source>
        <strain evidence="10">NRRL Y-2460</strain>
    </source>
</reference>
<proteinExistence type="predicted"/>
<evidence type="ECO:0000256" key="3">
    <source>
        <dbReference type="ARBA" id="ARBA00023242"/>
    </source>
</evidence>
<evidence type="ECO:0000256" key="2">
    <source>
        <dbReference type="ARBA" id="ARBA00019062"/>
    </source>
</evidence>
<evidence type="ECO:0000256" key="6">
    <source>
        <dbReference type="SAM" id="MobiDB-lite"/>
    </source>
</evidence>
<dbReference type="Gene3D" id="1.10.20.120">
    <property type="match status" value="1"/>
</dbReference>
<evidence type="ECO:0000313" key="10">
    <source>
        <dbReference type="Proteomes" id="UP000094236"/>
    </source>
</evidence>
<feature type="domain" description="Ribonuclease H2 subunit B wHTH" evidence="7">
    <location>
        <begin position="135"/>
        <end position="295"/>
    </location>
</feature>
<dbReference type="PANTHER" id="PTHR13383">
    <property type="entry name" value="RIBONUCLEASE H2 SUBUNIT B"/>
    <property type="match status" value="1"/>
</dbReference>
<evidence type="ECO:0000256" key="5">
    <source>
        <dbReference type="ARBA" id="ARBA00033464"/>
    </source>
</evidence>
<name>A0A1E4TSW1_PACTA</name>
<dbReference type="GO" id="GO:0006401">
    <property type="term" value="P:RNA catabolic process"/>
    <property type="evidence" value="ECO:0007669"/>
    <property type="project" value="TreeGrafter"/>
</dbReference>
<gene>
    <name evidence="9" type="ORF">PACTADRAFT_50717</name>
</gene>
<keyword evidence="10" id="KW-1185">Reference proteome</keyword>
<dbReference type="InterPro" id="IPR041195">
    <property type="entry name" value="Rnh202_N"/>
</dbReference>
<keyword evidence="3" id="KW-0539">Nucleus</keyword>
<dbReference type="OrthoDB" id="29098at2759"/>
<evidence type="ECO:0000256" key="1">
    <source>
        <dbReference type="ARBA" id="ARBA00004123"/>
    </source>
</evidence>
<dbReference type="InterPro" id="IPR040456">
    <property type="entry name" value="RNase_H2_suB"/>
</dbReference>
<dbReference type="Proteomes" id="UP000094236">
    <property type="component" value="Unassembled WGS sequence"/>
</dbReference>